<evidence type="ECO:0000259" key="6">
    <source>
        <dbReference type="Pfam" id="PF00732"/>
    </source>
</evidence>
<dbReference type="PANTHER" id="PTHR11552">
    <property type="entry name" value="GLUCOSE-METHANOL-CHOLINE GMC OXIDOREDUCTASE"/>
    <property type="match status" value="1"/>
</dbReference>
<dbReference type="STRING" id="7168.A0A182N3S1"/>
<dbReference type="VEuPathDB" id="VectorBase:ADIR002283"/>
<dbReference type="Pfam" id="PF00732">
    <property type="entry name" value="GMC_oxred_N"/>
    <property type="match status" value="1"/>
</dbReference>
<dbReference type="Proteomes" id="UP000075884">
    <property type="component" value="Unassembled WGS sequence"/>
</dbReference>
<dbReference type="SUPFAM" id="SSF51905">
    <property type="entry name" value="FAD/NAD(P)-binding domain"/>
    <property type="match status" value="1"/>
</dbReference>
<dbReference type="GO" id="GO:0016614">
    <property type="term" value="F:oxidoreductase activity, acting on CH-OH group of donors"/>
    <property type="evidence" value="ECO:0007669"/>
    <property type="project" value="InterPro"/>
</dbReference>
<evidence type="ECO:0000259" key="7">
    <source>
        <dbReference type="Pfam" id="PF05199"/>
    </source>
</evidence>
<evidence type="ECO:0008006" key="10">
    <source>
        <dbReference type="Google" id="ProtNLM"/>
    </source>
</evidence>
<feature type="binding site" evidence="5">
    <location>
        <position position="190"/>
    </location>
    <ligand>
        <name>FAD</name>
        <dbReference type="ChEBI" id="CHEBI:57692"/>
    </ligand>
</feature>
<dbReference type="SUPFAM" id="SSF54373">
    <property type="entry name" value="FAD-linked reductases, C-terminal domain"/>
    <property type="match status" value="1"/>
</dbReference>
<keyword evidence="3" id="KW-0285">Flavoprotein</keyword>
<name>A0A182N3S1_9DIPT</name>
<evidence type="ECO:0000256" key="3">
    <source>
        <dbReference type="ARBA" id="ARBA00022630"/>
    </source>
</evidence>
<evidence type="ECO:0000256" key="4">
    <source>
        <dbReference type="ARBA" id="ARBA00022827"/>
    </source>
</evidence>
<dbReference type="InterPro" id="IPR036188">
    <property type="entry name" value="FAD/NAD-bd_sf"/>
</dbReference>
<keyword evidence="9" id="KW-1185">Reference proteome</keyword>
<evidence type="ECO:0000256" key="1">
    <source>
        <dbReference type="ARBA" id="ARBA00001974"/>
    </source>
</evidence>
<proteinExistence type="inferred from homology"/>
<keyword evidence="4 5" id="KW-0274">FAD</keyword>
<evidence type="ECO:0000256" key="2">
    <source>
        <dbReference type="ARBA" id="ARBA00010790"/>
    </source>
</evidence>
<organism evidence="8 9">
    <name type="scientific">Anopheles dirus</name>
    <dbReference type="NCBI Taxonomy" id="7168"/>
    <lineage>
        <taxon>Eukaryota</taxon>
        <taxon>Metazoa</taxon>
        <taxon>Ecdysozoa</taxon>
        <taxon>Arthropoda</taxon>
        <taxon>Hexapoda</taxon>
        <taxon>Insecta</taxon>
        <taxon>Pterygota</taxon>
        <taxon>Neoptera</taxon>
        <taxon>Endopterygota</taxon>
        <taxon>Diptera</taxon>
        <taxon>Nematocera</taxon>
        <taxon>Culicoidea</taxon>
        <taxon>Culicidae</taxon>
        <taxon>Anophelinae</taxon>
        <taxon>Anopheles</taxon>
    </lineage>
</organism>
<dbReference type="Gene3D" id="3.30.560.10">
    <property type="entry name" value="Glucose Oxidase, domain 3"/>
    <property type="match status" value="2"/>
</dbReference>
<dbReference type="GO" id="GO:0050660">
    <property type="term" value="F:flavin adenine dinucleotide binding"/>
    <property type="evidence" value="ECO:0007669"/>
    <property type="project" value="InterPro"/>
</dbReference>
<evidence type="ECO:0000313" key="9">
    <source>
        <dbReference type="Proteomes" id="UP000075884"/>
    </source>
</evidence>
<feature type="binding site" evidence="5">
    <location>
        <position position="83"/>
    </location>
    <ligand>
        <name>FAD</name>
        <dbReference type="ChEBI" id="CHEBI:57692"/>
    </ligand>
</feature>
<dbReference type="EnsemblMetazoa" id="ADIR002283-RA">
    <property type="protein sequence ID" value="ADIR002283-PA"/>
    <property type="gene ID" value="ADIR002283"/>
</dbReference>
<comment type="cofactor">
    <cofactor evidence="1 5">
        <name>FAD</name>
        <dbReference type="ChEBI" id="CHEBI:57692"/>
    </cofactor>
</comment>
<dbReference type="Pfam" id="PF05199">
    <property type="entry name" value="GMC_oxred_C"/>
    <property type="match status" value="1"/>
</dbReference>
<dbReference type="InterPro" id="IPR012132">
    <property type="entry name" value="GMC_OxRdtase"/>
</dbReference>
<feature type="domain" description="Glucose-methanol-choline oxidoreductase C-terminal" evidence="7">
    <location>
        <begin position="380"/>
        <end position="521"/>
    </location>
</feature>
<evidence type="ECO:0000256" key="5">
    <source>
        <dbReference type="PIRSR" id="PIRSR000137-2"/>
    </source>
</evidence>
<reference evidence="8" key="2">
    <citation type="submission" date="2020-05" db="UniProtKB">
        <authorList>
            <consortium name="EnsemblMetazoa"/>
        </authorList>
    </citation>
    <scope>IDENTIFICATION</scope>
    <source>
        <strain evidence="8">WRAIR2</strain>
    </source>
</reference>
<dbReference type="InterPro" id="IPR007867">
    <property type="entry name" value="GMC_OxRtase_C"/>
</dbReference>
<feature type="binding site" evidence="5">
    <location>
        <position position="87"/>
    </location>
    <ligand>
        <name>FAD</name>
        <dbReference type="ChEBI" id="CHEBI:57692"/>
    </ligand>
</feature>
<evidence type="ECO:0000313" key="8">
    <source>
        <dbReference type="EnsemblMetazoa" id="ADIR002283-PA"/>
    </source>
</evidence>
<dbReference type="Gene3D" id="3.50.50.60">
    <property type="entry name" value="FAD/NAD(P)-binding domain"/>
    <property type="match status" value="2"/>
</dbReference>
<accession>A0A182N3S1</accession>
<feature type="domain" description="Glucose-methanol-choline oxidoreductase N-terminal" evidence="6">
    <location>
        <begin position="5"/>
        <end position="266"/>
    </location>
</feature>
<dbReference type="InterPro" id="IPR000172">
    <property type="entry name" value="GMC_OxRdtase_N"/>
</dbReference>
<reference evidence="9" key="1">
    <citation type="submission" date="2013-03" db="EMBL/GenBank/DDBJ databases">
        <title>The Genome Sequence of Anopheles dirus WRAIR2.</title>
        <authorList>
            <consortium name="The Broad Institute Genomics Platform"/>
            <person name="Neafsey D.E."/>
            <person name="Walton C."/>
            <person name="Walker B."/>
            <person name="Young S.K."/>
            <person name="Zeng Q."/>
            <person name="Gargeya S."/>
            <person name="Fitzgerald M."/>
            <person name="Haas B."/>
            <person name="Abouelleil A."/>
            <person name="Allen A.W."/>
            <person name="Alvarado L."/>
            <person name="Arachchi H.M."/>
            <person name="Berlin A.M."/>
            <person name="Chapman S.B."/>
            <person name="Gainer-Dewar J."/>
            <person name="Goldberg J."/>
            <person name="Griggs A."/>
            <person name="Gujja S."/>
            <person name="Hansen M."/>
            <person name="Howarth C."/>
            <person name="Imamovic A."/>
            <person name="Ireland A."/>
            <person name="Larimer J."/>
            <person name="McCowan C."/>
            <person name="Murphy C."/>
            <person name="Pearson M."/>
            <person name="Poon T.W."/>
            <person name="Priest M."/>
            <person name="Roberts A."/>
            <person name="Saif S."/>
            <person name="Shea T."/>
            <person name="Sisk P."/>
            <person name="Sykes S."/>
            <person name="Wortman J."/>
            <person name="Nusbaum C."/>
            <person name="Birren B."/>
        </authorList>
    </citation>
    <scope>NUCLEOTIDE SEQUENCE [LARGE SCALE GENOMIC DNA]</scope>
    <source>
        <strain evidence="9">WRAIR2</strain>
    </source>
</reference>
<protein>
    <recommendedName>
        <fullName evidence="10">Glucose-methanol-choline oxidoreductase N-terminal domain-containing protein</fullName>
    </recommendedName>
</protein>
<comment type="similarity">
    <text evidence="2">Belongs to the GMC oxidoreductase family.</text>
</comment>
<dbReference type="AlphaFoldDB" id="A0A182N3S1"/>
<dbReference type="PIRSF" id="PIRSF000137">
    <property type="entry name" value="Alcohol_oxidase"/>
    <property type="match status" value="1"/>
</dbReference>
<dbReference type="PANTHER" id="PTHR11552:SF147">
    <property type="entry name" value="CHOLINE DEHYDROGENASE, MITOCHONDRIAL"/>
    <property type="match status" value="1"/>
</dbReference>
<sequence>MGAEYDYIIVGSGTAGSWIASRIPSESVLILEAGPEPSRLMDVPLFLPLLQGTPYDWQYVTEPQNEACWAMNENRSRWPMGKVVGGTHMLNNMIHYQPDRKDFSNWFKPGSHDMERFMEFFEQKSWSAVERGYSTVLGEAFINAAKSLGFGDNEFYQPMLTTRSGKRWTTAHRYAEMQRIGHERVTNSVVERIIVEKGIAKGVVFAKGISHVHVHARQGIILAAGTVGSAKILLHSGIGPRSELSALQIEPIIDLPQVGKNLQDHIGTGSELLLIGRSLKLQPIDLVHPENLFKYFTQNPQSSSLSFGGCEAIGFVSLGGSNFTSDLQFMVLPAGLTSDGGVQLRKIVNIKDDVWEDYYRPLITHAGNRAITILPILLHPASVGEVTLRSADPTEAPRIDPKYLTSPDDVRILVKGIRILQKLTHQVSAMELGLEFNPRPFPGCTAHPFDGDAYWECYVRSVTHTIYHPVGTCRMGETATDSVVSSDDLSVHGVSHLFVADASVMPSLPSGNPNSVVMAVAEYFVRANFS</sequence>